<dbReference type="EMBL" id="JAIQBY010000006">
    <property type="protein sequence ID" value="MBZ4195334.1"/>
    <property type="molecule type" value="Genomic_DNA"/>
</dbReference>
<keyword evidence="1" id="KW-0547">Nucleotide-binding</keyword>
<feature type="domain" description="ATP-dependent RecD2 DNA helicase SH3" evidence="4">
    <location>
        <begin position="588"/>
        <end position="650"/>
    </location>
</feature>
<dbReference type="Gene3D" id="2.30.30.940">
    <property type="match status" value="1"/>
</dbReference>
<dbReference type="AlphaFoldDB" id="A0A953ND71"/>
<evidence type="ECO:0000259" key="4">
    <source>
        <dbReference type="Pfam" id="PF18335"/>
    </source>
</evidence>
<dbReference type="Gene3D" id="3.40.50.300">
    <property type="entry name" value="P-loop containing nucleotide triphosphate hydrolases"/>
    <property type="match status" value="2"/>
</dbReference>
<dbReference type="Pfam" id="PF13245">
    <property type="entry name" value="AAA_19"/>
    <property type="match status" value="1"/>
</dbReference>
<keyword evidence="2" id="KW-0067">ATP-binding</keyword>
<evidence type="ECO:0000259" key="3">
    <source>
        <dbReference type="Pfam" id="PF13538"/>
    </source>
</evidence>
<accession>A0A953ND71</accession>
<name>A0A953ND71_9MOLU</name>
<evidence type="ECO:0000313" key="5">
    <source>
        <dbReference type="EMBL" id="MBZ4195334.1"/>
    </source>
</evidence>
<dbReference type="InterPro" id="IPR027417">
    <property type="entry name" value="P-loop_NTPase"/>
</dbReference>
<keyword evidence="6" id="KW-1185">Reference proteome</keyword>
<dbReference type="InterPro" id="IPR041451">
    <property type="entry name" value="RecD2_SH13"/>
</dbReference>
<dbReference type="CDD" id="cd17933">
    <property type="entry name" value="DEXSc_RecD-like"/>
    <property type="match status" value="1"/>
</dbReference>
<dbReference type="InterPro" id="IPR027785">
    <property type="entry name" value="UvrD-like_helicase_C"/>
</dbReference>
<comment type="caution">
    <text evidence="5">The sequence shown here is derived from an EMBL/GenBank/DDBJ whole genome shotgun (WGS) entry which is preliminary data.</text>
</comment>
<dbReference type="CDD" id="cd18809">
    <property type="entry name" value="SF1_C_RecD"/>
    <property type="match status" value="1"/>
</dbReference>
<evidence type="ECO:0000256" key="2">
    <source>
        <dbReference type="ARBA" id="ARBA00022840"/>
    </source>
</evidence>
<dbReference type="Proteomes" id="UP000772186">
    <property type="component" value="Unassembled WGS sequence"/>
</dbReference>
<dbReference type="GO" id="GO:0005524">
    <property type="term" value="F:ATP binding"/>
    <property type="evidence" value="ECO:0007669"/>
    <property type="project" value="UniProtKB-KW"/>
</dbReference>
<reference evidence="5 6" key="1">
    <citation type="submission" date="2021-09" db="EMBL/GenBank/DDBJ databases">
        <title>WGS of Mycoplasma sp. Zaradi2 strains.</title>
        <authorList>
            <person name="Spergser J."/>
        </authorList>
    </citation>
    <scope>NUCLEOTIDE SEQUENCE [LARGE SCALE GENOMIC DNA]</scope>
    <source>
        <strain evidence="5 6">1331</strain>
    </source>
</reference>
<dbReference type="PANTHER" id="PTHR43788">
    <property type="entry name" value="DNA2/NAM7 HELICASE FAMILY MEMBER"/>
    <property type="match status" value="1"/>
</dbReference>
<dbReference type="Pfam" id="PF13538">
    <property type="entry name" value="UvrD_C_2"/>
    <property type="match status" value="1"/>
</dbReference>
<gene>
    <name evidence="5" type="ORF">LAD73_01190</name>
</gene>
<evidence type="ECO:0000256" key="1">
    <source>
        <dbReference type="ARBA" id="ARBA00022741"/>
    </source>
</evidence>
<sequence>MIMYSDDEKKTIVTKGRFLTVKWGGAAVNWSKTLWVFESSEDKTKYFIYTDKKGIDQSYTYEVSLKKNSYKNSKYNSSSYSLLDFKIIQPDTNLEIIKVLIKNVSGLGAKSIEEMIKILPNGELKHVFDDPTLVQDILRPKVFENLLDFCETYRSSDYEFFVEHQLSDLWKILCDTFTEKNFVSRYKSGIDPYELYIDHRIKFDLVDKFAQAVCPDLNLSKRIRAYIYKILRSSFTEVLKMFSGNKYWLLKDFYEMYRDLNADNNTLVEIGYLSQLLYLIFEDKNISLQNIIEVVNNMVQNEELIFNEEMRRVSLSEFYKMESFIVDQLIKIQKKKKVINIKKMPLEAFSNDQKEAYMSSIEEPISIITGYPGTGKSFLINHIVNTFLENKIYKKSDIAILTPTGRAATLLSKKTNLEARTIHSFLKLTVANEEDEDIFSFETKNPVKVVIIDEFSMVSLPIFYNILKICNEIEKLIIVGDQDQLPCIGKGNILDDLIKSKFFPTHKLLEVYRTDKNDIFEHFLAINKRQKPILDTHSVSFIELSNSMFLKNIESIYDEKVNKYSIEEVTLLLPSYLKKGEPGILEVNSILQQWNLKRTNAKTNIQLFSEFYFYVGDKVVQKINDYEKNVFNGEIGFVDSIENNVVTVRFNDDKLVTYEKKDLYDNLTLAYAITVHKFQGSESDCVIFGVLKDKVENMLTKKFMYTAVSRAKEELIIIGNKELYLNKITSSSADPKFFTNFVKMLDLKKE</sequence>
<dbReference type="PANTHER" id="PTHR43788:SF6">
    <property type="entry name" value="DNA HELICASE B"/>
    <property type="match status" value="1"/>
</dbReference>
<proteinExistence type="predicted"/>
<dbReference type="InterPro" id="IPR050534">
    <property type="entry name" value="Coronavir_polyprotein_1ab"/>
</dbReference>
<dbReference type="SUPFAM" id="SSF52540">
    <property type="entry name" value="P-loop containing nucleoside triphosphate hydrolases"/>
    <property type="match status" value="1"/>
</dbReference>
<dbReference type="GO" id="GO:0003678">
    <property type="term" value="F:DNA helicase activity"/>
    <property type="evidence" value="ECO:0007669"/>
    <property type="project" value="UniProtKB-ARBA"/>
</dbReference>
<organism evidence="5 6">
    <name type="scientific">Mycoplasma tauri</name>
    <dbReference type="NCBI Taxonomy" id="547987"/>
    <lineage>
        <taxon>Bacteria</taxon>
        <taxon>Bacillati</taxon>
        <taxon>Mycoplasmatota</taxon>
        <taxon>Mollicutes</taxon>
        <taxon>Mycoplasmataceae</taxon>
        <taxon>Mycoplasma</taxon>
    </lineage>
</organism>
<evidence type="ECO:0000313" key="6">
    <source>
        <dbReference type="Proteomes" id="UP000772186"/>
    </source>
</evidence>
<protein>
    <submittedName>
        <fullName evidence="5">AAA family ATPase</fullName>
    </submittedName>
</protein>
<dbReference type="Pfam" id="PF18335">
    <property type="entry name" value="SH3_13"/>
    <property type="match status" value="1"/>
</dbReference>
<feature type="domain" description="UvrD-like helicase C-terminal" evidence="3">
    <location>
        <begin position="669"/>
        <end position="718"/>
    </location>
</feature>